<sequence>MSAVKVLHIGEYVVGGMATYLNEVVAYQRQHFDVYLLMSAYNSATSFDLDSDHILQYKYKRHPKHFLSAMWQIHQTIRKLQPDVIHIHSSFAGLLARSLFFIQPKKASIFYCSHGWAFLMDTKPLYKKGYAFIERIMAYRTDVIINISKHELESSIKLGLPASKSKLVYNGVREREDNGMNSISELDRDSEIVQLLFVGRYDRQKGLDLLLQILNDNPELQRYLRLYVIGDSVLEQNEWSFPDNVIRLGWVNNADIDRYYQQCDAVIMPSRWEGFGLVAVEAMKNRKPVIASRRGALPELVEHGDSGFLFDIEHSHELLHILKNLNKDELKKMGEAGYVLYKNKFHAERMNEEIVNLYHHAHAGHVALGSSVSGHFELSKRAGDVHD</sequence>
<protein>
    <submittedName>
        <fullName evidence="3">Glycosyltransferase</fullName>
        <ecNumber evidence="3">2.4.1.11</ecNumber>
    </submittedName>
</protein>
<feature type="domain" description="Glycosyl transferase family 1" evidence="1">
    <location>
        <begin position="193"/>
        <end position="337"/>
    </location>
</feature>
<dbReference type="InterPro" id="IPR050194">
    <property type="entry name" value="Glycosyltransferase_grp1"/>
</dbReference>
<dbReference type="AlphaFoldDB" id="A0A2W0CAV4"/>
<keyword evidence="3" id="KW-0808">Transferase</keyword>
<dbReference type="InterPro" id="IPR001296">
    <property type="entry name" value="Glyco_trans_1"/>
</dbReference>
<proteinExistence type="predicted"/>
<organism evidence="3 4">
    <name type="scientific">Paenibacillus illinoisensis</name>
    <dbReference type="NCBI Taxonomy" id="59845"/>
    <lineage>
        <taxon>Bacteria</taxon>
        <taxon>Bacillati</taxon>
        <taxon>Bacillota</taxon>
        <taxon>Bacilli</taxon>
        <taxon>Bacillales</taxon>
        <taxon>Paenibacillaceae</taxon>
        <taxon>Paenibacillus</taxon>
    </lineage>
</organism>
<comment type="caution">
    <text evidence="3">The sequence shown here is derived from an EMBL/GenBank/DDBJ whole genome shotgun (WGS) entry which is preliminary data.</text>
</comment>
<gene>
    <name evidence="3" type="ORF">PIL02S_04387</name>
</gene>
<evidence type="ECO:0000259" key="2">
    <source>
        <dbReference type="Pfam" id="PF13439"/>
    </source>
</evidence>
<name>A0A2W0CAV4_9BACL</name>
<dbReference type="Proteomes" id="UP000247459">
    <property type="component" value="Unassembled WGS sequence"/>
</dbReference>
<feature type="domain" description="Glycosyltransferase subfamily 4-like N-terminal" evidence="2">
    <location>
        <begin position="14"/>
        <end position="172"/>
    </location>
</feature>
<dbReference type="Pfam" id="PF00534">
    <property type="entry name" value="Glycos_transf_1"/>
    <property type="match status" value="1"/>
</dbReference>
<dbReference type="GO" id="GO:0004373">
    <property type="term" value="F:alpha-1,4-glucan glucosyltransferase (UDP-glucose donor) activity"/>
    <property type="evidence" value="ECO:0007669"/>
    <property type="project" value="UniProtKB-EC"/>
</dbReference>
<dbReference type="InterPro" id="IPR028098">
    <property type="entry name" value="Glyco_trans_4-like_N"/>
</dbReference>
<evidence type="ECO:0000313" key="4">
    <source>
        <dbReference type="Proteomes" id="UP000247459"/>
    </source>
</evidence>
<dbReference type="EMBL" id="PRLG01000021">
    <property type="protein sequence ID" value="PYY27729.1"/>
    <property type="molecule type" value="Genomic_DNA"/>
</dbReference>
<reference evidence="3 4" key="1">
    <citation type="submission" date="2018-01" db="EMBL/GenBank/DDBJ databases">
        <title>Genome sequence of the PGP bacterium Paenibacillus illinoisensis E3.</title>
        <authorList>
            <person name="Rolli E."/>
            <person name="Marasco R."/>
            <person name="Bessem C."/>
            <person name="Michoud G."/>
            <person name="Gaiarsa S."/>
            <person name="Borin S."/>
            <person name="Daffonchio D."/>
        </authorList>
    </citation>
    <scope>NUCLEOTIDE SEQUENCE [LARGE SCALE GENOMIC DNA]</scope>
    <source>
        <strain evidence="3 4">E3</strain>
    </source>
</reference>
<evidence type="ECO:0000259" key="1">
    <source>
        <dbReference type="Pfam" id="PF00534"/>
    </source>
</evidence>
<dbReference type="SUPFAM" id="SSF53756">
    <property type="entry name" value="UDP-Glycosyltransferase/glycogen phosphorylase"/>
    <property type="match status" value="1"/>
</dbReference>
<dbReference type="Pfam" id="PF13439">
    <property type="entry name" value="Glyco_transf_4"/>
    <property type="match status" value="1"/>
</dbReference>
<accession>A0A2W0CAV4</accession>
<keyword evidence="3" id="KW-0328">Glycosyltransferase</keyword>
<evidence type="ECO:0000313" key="3">
    <source>
        <dbReference type="EMBL" id="PYY27729.1"/>
    </source>
</evidence>
<dbReference type="PANTHER" id="PTHR45947">
    <property type="entry name" value="SULFOQUINOVOSYL TRANSFERASE SQD2"/>
    <property type="match status" value="1"/>
</dbReference>
<dbReference type="EC" id="2.4.1.11" evidence="3"/>
<dbReference type="Gene3D" id="3.40.50.2000">
    <property type="entry name" value="Glycogen Phosphorylase B"/>
    <property type="match status" value="2"/>
</dbReference>
<dbReference type="PANTHER" id="PTHR45947:SF13">
    <property type="entry name" value="TRANSFERASE"/>
    <property type="match status" value="1"/>
</dbReference>